<dbReference type="InterPro" id="IPR017853">
    <property type="entry name" value="GH"/>
</dbReference>
<evidence type="ECO:0000313" key="3">
    <source>
        <dbReference type="Proteomes" id="UP000254925"/>
    </source>
</evidence>
<proteinExistence type="predicted"/>
<sequence length="600" mass="68317">MIRSVAYSKAVLAGMAGAVAWEAIARVLIRAGVPFFDLVMTLGTLILPHAPAWEAWLAGMAVHLLVGAIWAVFYAYFFWSVLPLRPALQGLVFAFVPMPLAIFIMHPQFDLMHPLVQSGQMSASGLFGLGGGAHEPISIAVGHLIWGTMLGLLYTRPVGFPSNRPPLLVRQLGNSRPSSDAAPKIAEHRFMFATGIECSYPTLEGGRWRMDQMAACGHYRHWRTDLQLVRDLGLRYLRYGPPLHLIHRGPDQYDWAFLDEVAAEMQRLGIAPIMDLCHFGLPDWLQNFQNPEVPQALADYARAFARRYPWVQFYTPVNEMYVCAKLSALDGLWNEQCRDERAFVTAVRHLAKANVLMMQAIAAERPDAVFVNSESGEFYQPCCPDPAIRRIAAFENERRFLPLDLLYARPVHEDTRAYLLQHGMPSEEYAWFMQQDVRRRAILGVDYYEWNEKLIDNTGHAQALGELFGWYAVARQYYQRYGRPMMHTETNRMDARDGPRWLWRQWHNVQLIRQTGVPVVGFTWYSLTDQVDWDIALREPLGNVNPVGLFDLNRDPRTVGLAYQHLVRLFGADLDGAPSVEVVLEEAAKITNRQARRLHA</sequence>
<keyword evidence="1" id="KW-1133">Transmembrane helix</keyword>
<feature type="transmembrane region" description="Helical" evidence="1">
    <location>
        <begin position="55"/>
        <end position="79"/>
    </location>
</feature>
<dbReference type="GO" id="GO:0005975">
    <property type="term" value="P:carbohydrate metabolic process"/>
    <property type="evidence" value="ECO:0007669"/>
    <property type="project" value="InterPro"/>
</dbReference>
<comment type="caution">
    <text evidence="2">The sequence shown here is derived from an EMBL/GenBank/DDBJ whole genome shotgun (WGS) entry which is preliminary data.</text>
</comment>
<dbReference type="InterPro" id="IPR001360">
    <property type="entry name" value="Glyco_hydro_1"/>
</dbReference>
<feature type="transmembrane region" description="Helical" evidence="1">
    <location>
        <begin position="91"/>
        <end position="109"/>
    </location>
</feature>
<dbReference type="PANTHER" id="PTHR12631:SF10">
    <property type="entry name" value="BETA-XYLOSIDASE-LIKE PROTEIN-RELATED"/>
    <property type="match status" value="1"/>
</dbReference>
<name>A0A370H5H3_9HYPH</name>
<keyword evidence="3" id="KW-1185">Reference proteome</keyword>
<dbReference type="Pfam" id="PF00232">
    <property type="entry name" value="Glyco_hydro_1"/>
    <property type="match status" value="1"/>
</dbReference>
<dbReference type="GO" id="GO:0004553">
    <property type="term" value="F:hydrolase activity, hydrolyzing O-glycosyl compounds"/>
    <property type="evidence" value="ECO:0007669"/>
    <property type="project" value="InterPro"/>
</dbReference>
<dbReference type="Proteomes" id="UP000254925">
    <property type="component" value="Unassembled WGS sequence"/>
</dbReference>
<dbReference type="RefSeq" id="WP_245571866.1">
    <property type="nucleotide sequence ID" value="NZ_QQBB01000018.1"/>
</dbReference>
<protein>
    <submittedName>
        <fullName evidence="2">Beta-glucosidase/6-phospho-beta-glucosidase/beta-galactosidase</fullName>
    </submittedName>
</protein>
<dbReference type="SUPFAM" id="SSF51445">
    <property type="entry name" value="(Trans)glycosidases"/>
    <property type="match status" value="1"/>
</dbReference>
<dbReference type="AlphaFoldDB" id="A0A370H5H3"/>
<evidence type="ECO:0000256" key="1">
    <source>
        <dbReference type="SAM" id="Phobius"/>
    </source>
</evidence>
<keyword evidence="1" id="KW-0812">Transmembrane</keyword>
<gene>
    <name evidence="2" type="ORF">DES45_11839</name>
</gene>
<reference evidence="2 3" key="1">
    <citation type="submission" date="2018-07" db="EMBL/GenBank/DDBJ databases">
        <title>Genomic Encyclopedia of Type Strains, Phase IV (KMG-IV): sequencing the most valuable type-strain genomes for metagenomic binning, comparative biology and taxonomic classification.</title>
        <authorList>
            <person name="Goeker M."/>
        </authorList>
    </citation>
    <scope>NUCLEOTIDE SEQUENCE [LARGE SCALE GENOMIC DNA]</scope>
    <source>
        <strain evidence="2 3">DSM 14364</strain>
    </source>
</reference>
<dbReference type="PANTHER" id="PTHR12631">
    <property type="entry name" value="ALPHA-L-IDURONIDASE"/>
    <property type="match status" value="1"/>
</dbReference>
<accession>A0A370H5H3</accession>
<dbReference type="EMBL" id="QQBB01000018">
    <property type="protein sequence ID" value="RDI51383.1"/>
    <property type="molecule type" value="Genomic_DNA"/>
</dbReference>
<organism evidence="2 3">
    <name type="scientific">Microvirga subterranea</name>
    <dbReference type="NCBI Taxonomy" id="186651"/>
    <lineage>
        <taxon>Bacteria</taxon>
        <taxon>Pseudomonadati</taxon>
        <taxon>Pseudomonadota</taxon>
        <taxon>Alphaproteobacteria</taxon>
        <taxon>Hyphomicrobiales</taxon>
        <taxon>Methylobacteriaceae</taxon>
        <taxon>Microvirga</taxon>
    </lineage>
</organism>
<evidence type="ECO:0000313" key="2">
    <source>
        <dbReference type="EMBL" id="RDI51383.1"/>
    </source>
</evidence>
<dbReference type="Gene3D" id="3.20.20.80">
    <property type="entry name" value="Glycosidases"/>
    <property type="match status" value="1"/>
</dbReference>
<keyword evidence="1" id="KW-0472">Membrane</keyword>
<dbReference type="InterPro" id="IPR051923">
    <property type="entry name" value="Glycosyl_Hydrolase_39"/>
</dbReference>